<keyword evidence="12" id="KW-0472">Membrane</keyword>
<accession>A0AAD7X6E9</accession>
<evidence type="ECO:0000256" key="7">
    <source>
        <dbReference type="ARBA" id="ARBA00022723"/>
    </source>
</evidence>
<evidence type="ECO:0000256" key="12">
    <source>
        <dbReference type="ARBA" id="ARBA00023136"/>
    </source>
</evidence>
<dbReference type="InterPro" id="IPR017972">
    <property type="entry name" value="Cyt_P450_CS"/>
</dbReference>
<dbReference type="PANTHER" id="PTHR46300:SF7">
    <property type="entry name" value="P450, PUTATIVE (EUROFUNG)-RELATED"/>
    <property type="match status" value="1"/>
</dbReference>
<dbReference type="InterPro" id="IPR002401">
    <property type="entry name" value="Cyt_P450_E_grp-I"/>
</dbReference>
<comment type="cofactor">
    <cofactor evidence="1 13">
        <name>heme</name>
        <dbReference type="ChEBI" id="CHEBI:30413"/>
    </cofactor>
</comment>
<dbReference type="AlphaFoldDB" id="A0AAD7X6E9"/>
<evidence type="ECO:0000313" key="16">
    <source>
        <dbReference type="Proteomes" id="UP001215151"/>
    </source>
</evidence>
<dbReference type="GO" id="GO:0004497">
    <property type="term" value="F:monooxygenase activity"/>
    <property type="evidence" value="ECO:0007669"/>
    <property type="project" value="UniProtKB-KW"/>
</dbReference>
<protein>
    <recommendedName>
        <fullName evidence="17">Cytochrome P450</fullName>
    </recommendedName>
</protein>
<dbReference type="InterPro" id="IPR036396">
    <property type="entry name" value="Cyt_P450_sf"/>
</dbReference>
<evidence type="ECO:0000256" key="14">
    <source>
        <dbReference type="RuleBase" id="RU000461"/>
    </source>
</evidence>
<evidence type="ECO:0000256" key="3">
    <source>
        <dbReference type="ARBA" id="ARBA00005179"/>
    </source>
</evidence>
<evidence type="ECO:0000256" key="9">
    <source>
        <dbReference type="ARBA" id="ARBA00023002"/>
    </source>
</evidence>
<sequence>MEHSPVQPLSLALGLLAVALLYRLRSEIQWRARMRGRALPPGPRRLPFIGNMYRMPTWKSWIGFRDLSAQYGDMVYLGGLGRHVLVLSKPDVIFEFLDKHSANTSDRVNNTIVELTGQQFNLAFMPYGSWWRRHRRAFWQQFHPGAVQNYWPIQRAVVRDFLARALHKPTETHELVRFMFSAAAMKTIYGVDLKDETDEHIKIIVSVFEAIREMRVMVQFLLEYLPIVGRIPKWAPGGSIIQKLRDARQPNRHIVEVDFAEAKARVESGEDTASVAARLMTRIPPTLPAELLAEEEQVAKNVSAVAVEAGADTSFSTFEGFLLAMVLYPEVQIRARAELDAVVGPHRLPDFSDRDQLVYINAILKESLRWHNTFPLALSHGTIADDEIRGYFVPAGTAVIPNIWACLHDPETFAQPHEFNPDRFVRDGKLDPGVLDPASLVFGFGRRICAGRYFADSMLYIAIASLLHVFEIGPPLDNEGHPIKISYDSTDGFLSYPVDCRCTFKPRSSKAADLIMTARENQVE</sequence>
<dbReference type="GO" id="GO:0016020">
    <property type="term" value="C:membrane"/>
    <property type="evidence" value="ECO:0007669"/>
    <property type="project" value="UniProtKB-SubCell"/>
</dbReference>
<evidence type="ECO:0000313" key="15">
    <source>
        <dbReference type="EMBL" id="KAJ8457754.1"/>
    </source>
</evidence>
<feature type="binding site" description="axial binding residue" evidence="13">
    <location>
        <position position="449"/>
    </location>
    <ligand>
        <name>heme</name>
        <dbReference type="ChEBI" id="CHEBI:30413"/>
    </ligand>
    <ligandPart>
        <name>Fe</name>
        <dbReference type="ChEBI" id="CHEBI:18248"/>
    </ligandPart>
</feature>
<dbReference type="CDD" id="cd11065">
    <property type="entry name" value="CYP64-like"/>
    <property type="match status" value="1"/>
</dbReference>
<keyword evidence="8" id="KW-1133">Transmembrane helix</keyword>
<evidence type="ECO:0000256" key="4">
    <source>
        <dbReference type="ARBA" id="ARBA00010617"/>
    </source>
</evidence>
<keyword evidence="9 14" id="KW-0560">Oxidoreductase</keyword>
<proteinExistence type="inferred from homology"/>
<dbReference type="PRINTS" id="PR00385">
    <property type="entry name" value="P450"/>
</dbReference>
<comment type="subcellular location">
    <subcellularLocation>
        <location evidence="2">Membrane</location>
        <topology evidence="2">Single-pass membrane protein</topology>
    </subcellularLocation>
</comment>
<evidence type="ECO:0000256" key="10">
    <source>
        <dbReference type="ARBA" id="ARBA00023004"/>
    </source>
</evidence>
<dbReference type="PANTHER" id="PTHR46300">
    <property type="entry name" value="P450, PUTATIVE (EUROFUNG)-RELATED-RELATED"/>
    <property type="match status" value="1"/>
</dbReference>
<comment type="similarity">
    <text evidence="4 14">Belongs to the cytochrome P450 family.</text>
</comment>
<evidence type="ECO:0000256" key="6">
    <source>
        <dbReference type="ARBA" id="ARBA00022692"/>
    </source>
</evidence>
<keyword evidence="16" id="KW-1185">Reference proteome</keyword>
<organism evidence="15 16">
    <name type="scientific">Trametes cubensis</name>
    <dbReference type="NCBI Taxonomy" id="1111947"/>
    <lineage>
        <taxon>Eukaryota</taxon>
        <taxon>Fungi</taxon>
        <taxon>Dikarya</taxon>
        <taxon>Basidiomycota</taxon>
        <taxon>Agaricomycotina</taxon>
        <taxon>Agaricomycetes</taxon>
        <taxon>Polyporales</taxon>
        <taxon>Polyporaceae</taxon>
        <taxon>Trametes</taxon>
    </lineage>
</organism>
<dbReference type="InterPro" id="IPR001128">
    <property type="entry name" value="Cyt_P450"/>
</dbReference>
<dbReference type="Pfam" id="PF00067">
    <property type="entry name" value="p450"/>
    <property type="match status" value="1"/>
</dbReference>
<keyword evidence="7 13" id="KW-0479">Metal-binding</keyword>
<evidence type="ECO:0000256" key="2">
    <source>
        <dbReference type="ARBA" id="ARBA00004167"/>
    </source>
</evidence>
<evidence type="ECO:0000256" key="11">
    <source>
        <dbReference type="ARBA" id="ARBA00023033"/>
    </source>
</evidence>
<dbReference type="GO" id="GO:0005506">
    <property type="term" value="F:iron ion binding"/>
    <property type="evidence" value="ECO:0007669"/>
    <property type="project" value="InterPro"/>
</dbReference>
<dbReference type="GO" id="GO:0020037">
    <property type="term" value="F:heme binding"/>
    <property type="evidence" value="ECO:0007669"/>
    <property type="project" value="InterPro"/>
</dbReference>
<evidence type="ECO:0000256" key="1">
    <source>
        <dbReference type="ARBA" id="ARBA00001971"/>
    </source>
</evidence>
<keyword evidence="6" id="KW-0812">Transmembrane</keyword>
<dbReference type="Gene3D" id="1.10.630.10">
    <property type="entry name" value="Cytochrome P450"/>
    <property type="match status" value="1"/>
</dbReference>
<reference evidence="15" key="1">
    <citation type="submission" date="2022-11" db="EMBL/GenBank/DDBJ databases">
        <title>Genome Sequence of Cubamyces cubensis.</title>
        <authorList>
            <person name="Buettner E."/>
        </authorList>
    </citation>
    <scope>NUCLEOTIDE SEQUENCE</scope>
    <source>
        <strain evidence="15">MPL-01</strain>
    </source>
</reference>
<keyword evidence="5 13" id="KW-0349">Heme</keyword>
<evidence type="ECO:0000256" key="13">
    <source>
        <dbReference type="PIRSR" id="PIRSR602401-1"/>
    </source>
</evidence>
<evidence type="ECO:0000256" key="5">
    <source>
        <dbReference type="ARBA" id="ARBA00022617"/>
    </source>
</evidence>
<dbReference type="Proteomes" id="UP001215151">
    <property type="component" value="Unassembled WGS sequence"/>
</dbReference>
<dbReference type="PRINTS" id="PR00463">
    <property type="entry name" value="EP450I"/>
</dbReference>
<dbReference type="GO" id="GO:0016705">
    <property type="term" value="F:oxidoreductase activity, acting on paired donors, with incorporation or reduction of molecular oxygen"/>
    <property type="evidence" value="ECO:0007669"/>
    <property type="project" value="InterPro"/>
</dbReference>
<keyword evidence="11 14" id="KW-0503">Monooxygenase</keyword>
<dbReference type="EMBL" id="JAPEVG010000528">
    <property type="protein sequence ID" value="KAJ8457754.1"/>
    <property type="molecule type" value="Genomic_DNA"/>
</dbReference>
<gene>
    <name evidence="15" type="ORF">ONZ51_g11337</name>
</gene>
<comment type="caution">
    <text evidence="15">The sequence shown here is derived from an EMBL/GenBank/DDBJ whole genome shotgun (WGS) entry which is preliminary data.</text>
</comment>
<keyword evidence="10 13" id="KW-0408">Iron</keyword>
<dbReference type="SUPFAM" id="SSF48264">
    <property type="entry name" value="Cytochrome P450"/>
    <property type="match status" value="1"/>
</dbReference>
<name>A0AAD7X6E9_9APHY</name>
<comment type="pathway">
    <text evidence="3">Secondary metabolite biosynthesis.</text>
</comment>
<dbReference type="PROSITE" id="PS00086">
    <property type="entry name" value="CYTOCHROME_P450"/>
    <property type="match status" value="1"/>
</dbReference>
<evidence type="ECO:0000256" key="8">
    <source>
        <dbReference type="ARBA" id="ARBA00022989"/>
    </source>
</evidence>
<dbReference type="InterPro" id="IPR050364">
    <property type="entry name" value="Cytochrome_P450_fung"/>
</dbReference>
<evidence type="ECO:0008006" key="17">
    <source>
        <dbReference type="Google" id="ProtNLM"/>
    </source>
</evidence>